<keyword evidence="16" id="KW-1185">Reference proteome</keyword>
<evidence type="ECO:0000256" key="12">
    <source>
        <dbReference type="ARBA" id="ARBA00023235"/>
    </source>
</evidence>
<dbReference type="GO" id="GO:0003677">
    <property type="term" value="F:DNA binding"/>
    <property type="evidence" value="ECO:0007669"/>
    <property type="project" value="UniProtKB-KW"/>
</dbReference>
<dbReference type="InterPro" id="IPR010614">
    <property type="entry name" value="RAD3-like_helicase_DEAD"/>
</dbReference>
<dbReference type="AlphaFoldDB" id="A0A5R9G1X4"/>
<organism evidence="15 16">
    <name type="scientific">Paenibacillus antri</name>
    <dbReference type="NCBI Taxonomy" id="2582848"/>
    <lineage>
        <taxon>Bacteria</taxon>
        <taxon>Bacillati</taxon>
        <taxon>Bacillota</taxon>
        <taxon>Bacilli</taxon>
        <taxon>Bacillales</taxon>
        <taxon>Paenibacillaceae</taxon>
        <taxon>Paenibacillus</taxon>
    </lineage>
</organism>
<evidence type="ECO:0000256" key="6">
    <source>
        <dbReference type="ARBA" id="ARBA00022806"/>
    </source>
</evidence>
<dbReference type="SMART" id="SM00488">
    <property type="entry name" value="DEXDc2"/>
    <property type="match status" value="1"/>
</dbReference>
<accession>A0A5R9G1X4</accession>
<dbReference type="Gene3D" id="1.10.275.40">
    <property type="match status" value="1"/>
</dbReference>
<keyword evidence="12" id="KW-0413">Isomerase</keyword>
<dbReference type="GO" id="GO:0006281">
    <property type="term" value="P:DNA repair"/>
    <property type="evidence" value="ECO:0007669"/>
    <property type="project" value="UniProtKB-KW"/>
</dbReference>
<dbReference type="Gene3D" id="3.90.320.10">
    <property type="match status" value="1"/>
</dbReference>
<dbReference type="Pfam" id="PF13307">
    <property type="entry name" value="Helicase_C_2"/>
    <property type="match status" value="1"/>
</dbReference>
<dbReference type="InterPro" id="IPR011604">
    <property type="entry name" value="PDDEXK-like_dom_sf"/>
</dbReference>
<dbReference type="Pfam" id="PF06733">
    <property type="entry name" value="DEAD_2"/>
    <property type="match status" value="1"/>
</dbReference>
<evidence type="ECO:0000256" key="7">
    <source>
        <dbReference type="ARBA" id="ARBA00022840"/>
    </source>
</evidence>
<name>A0A5R9G1X4_9BACL</name>
<dbReference type="InterPro" id="IPR006555">
    <property type="entry name" value="ATP-dep_Helicase_C"/>
</dbReference>
<dbReference type="GO" id="GO:0051539">
    <property type="term" value="F:4 iron, 4 sulfur cluster binding"/>
    <property type="evidence" value="ECO:0007669"/>
    <property type="project" value="UniProtKB-KW"/>
</dbReference>
<dbReference type="InterPro" id="IPR006554">
    <property type="entry name" value="Helicase-like_DEXD_c2"/>
</dbReference>
<keyword evidence="2" id="KW-0479">Metal-binding</keyword>
<evidence type="ECO:0000256" key="9">
    <source>
        <dbReference type="ARBA" id="ARBA00023014"/>
    </source>
</evidence>
<feature type="domain" description="Helicase ATP-binding" evidence="14">
    <location>
        <begin position="182"/>
        <end position="437"/>
    </location>
</feature>
<protein>
    <submittedName>
        <fullName evidence="15">ATP-dependent DNA helicase</fullName>
    </submittedName>
</protein>
<gene>
    <name evidence="15" type="ORF">FE782_31380</name>
</gene>
<keyword evidence="6 15" id="KW-0347">Helicase</keyword>
<dbReference type="Gene3D" id="3.40.50.300">
    <property type="entry name" value="P-loop containing nucleotide triphosphate hydrolases"/>
    <property type="match status" value="2"/>
</dbReference>
<keyword evidence="7" id="KW-0067">ATP-binding</keyword>
<keyword evidence="8" id="KW-0408">Iron</keyword>
<evidence type="ECO:0000313" key="16">
    <source>
        <dbReference type="Proteomes" id="UP000309676"/>
    </source>
</evidence>
<evidence type="ECO:0000256" key="5">
    <source>
        <dbReference type="ARBA" id="ARBA00022801"/>
    </source>
</evidence>
<dbReference type="Gene3D" id="1.10.30.20">
    <property type="entry name" value="Bacterial XPD DNA helicase, FeS cluster domain"/>
    <property type="match status" value="1"/>
</dbReference>
<evidence type="ECO:0000256" key="11">
    <source>
        <dbReference type="ARBA" id="ARBA00023204"/>
    </source>
</evidence>
<dbReference type="PANTHER" id="PTHR11472">
    <property type="entry name" value="DNA REPAIR DEAD HELICASE RAD3/XP-D SUBFAMILY MEMBER"/>
    <property type="match status" value="1"/>
</dbReference>
<comment type="similarity">
    <text evidence="13">Belongs to the helicase family. DinG subfamily.</text>
</comment>
<keyword evidence="11" id="KW-0234">DNA repair</keyword>
<evidence type="ECO:0000256" key="1">
    <source>
        <dbReference type="ARBA" id="ARBA00022485"/>
    </source>
</evidence>
<proteinExistence type="inferred from homology"/>
<evidence type="ECO:0000256" key="4">
    <source>
        <dbReference type="ARBA" id="ARBA00022763"/>
    </source>
</evidence>
<dbReference type="SMART" id="SM00491">
    <property type="entry name" value="HELICc2"/>
    <property type="match status" value="1"/>
</dbReference>
<keyword evidence="9" id="KW-0411">Iron-sulfur</keyword>
<evidence type="ECO:0000256" key="13">
    <source>
        <dbReference type="ARBA" id="ARBA00038058"/>
    </source>
</evidence>
<dbReference type="Proteomes" id="UP000309676">
    <property type="component" value="Unassembled WGS sequence"/>
</dbReference>
<dbReference type="InterPro" id="IPR027417">
    <property type="entry name" value="P-loop_NTPase"/>
</dbReference>
<keyword evidence="10" id="KW-0238">DNA-binding</keyword>
<dbReference type="OrthoDB" id="9765586at2"/>
<dbReference type="InterPro" id="IPR042493">
    <property type="entry name" value="XPD_DNA_FeS"/>
</dbReference>
<evidence type="ECO:0000256" key="2">
    <source>
        <dbReference type="ARBA" id="ARBA00022723"/>
    </source>
</evidence>
<dbReference type="RefSeq" id="WP_138198288.1">
    <property type="nucleotide sequence ID" value="NZ_VCIW01000041.1"/>
</dbReference>
<dbReference type="PANTHER" id="PTHR11472:SF34">
    <property type="entry name" value="REGULATOR OF TELOMERE ELONGATION HELICASE 1"/>
    <property type="match status" value="1"/>
</dbReference>
<dbReference type="GO" id="GO:0003678">
    <property type="term" value="F:DNA helicase activity"/>
    <property type="evidence" value="ECO:0007669"/>
    <property type="project" value="InterPro"/>
</dbReference>
<keyword evidence="5" id="KW-0378">Hydrolase</keyword>
<dbReference type="InterPro" id="IPR045028">
    <property type="entry name" value="DinG/Rad3-like"/>
</dbReference>
<evidence type="ECO:0000256" key="3">
    <source>
        <dbReference type="ARBA" id="ARBA00022741"/>
    </source>
</evidence>
<comment type="caution">
    <text evidence="15">The sequence shown here is derived from an EMBL/GenBank/DDBJ whole genome shotgun (WGS) entry which is preliminary data.</text>
</comment>
<evidence type="ECO:0000313" key="15">
    <source>
        <dbReference type="EMBL" id="TLS48296.1"/>
    </source>
</evidence>
<dbReference type="SUPFAM" id="SSF52540">
    <property type="entry name" value="P-loop containing nucleoside triphosphate hydrolases"/>
    <property type="match status" value="2"/>
</dbReference>
<dbReference type="GO" id="GO:0016818">
    <property type="term" value="F:hydrolase activity, acting on acid anhydrides, in phosphorus-containing anhydrides"/>
    <property type="evidence" value="ECO:0007669"/>
    <property type="project" value="InterPro"/>
</dbReference>
<dbReference type="InterPro" id="IPR014013">
    <property type="entry name" value="Helic_SF1/SF2_ATP-bd_DinG/Rad3"/>
</dbReference>
<dbReference type="GO" id="GO:0046872">
    <property type="term" value="F:metal ion binding"/>
    <property type="evidence" value="ECO:0007669"/>
    <property type="project" value="UniProtKB-KW"/>
</dbReference>
<reference evidence="15 16" key="1">
    <citation type="submission" date="2019-05" db="EMBL/GenBank/DDBJ databases">
        <authorList>
            <person name="Narsing Rao M.P."/>
            <person name="Li W.J."/>
        </authorList>
    </citation>
    <scope>NUCLEOTIDE SEQUENCE [LARGE SCALE GENOMIC DNA]</scope>
    <source>
        <strain evidence="15 16">SYSU_K30003</strain>
    </source>
</reference>
<evidence type="ECO:0000256" key="10">
    <source>
        <dbReference type="ARBA" id="ARBA00023125"/>
    </source>
</evidence>
<dbReference type="GO" id="GO:0005524">
    <property type="term" value="F:ATP binding"/>
    <property type="evidence" value="ECO:0007669"/>
    <property type="project" value="UniProtKB-KW"/>
</dbReference>
<keyword evidence="3" id="KW-0547">Nucleotide-binding</keyword>
<dbReference type="EMBL" id="VCIW01000041">
    <property type="protein sequence ID" value="TLS48296.1"/>
    <property type="molecule type" value="Genomic_DNA"/>
</dbReference>
<keyword evidence="1" id="KW-0004">4Fe-4S</keyword>
<evidence type="ECO:0000259" key="14">
    <source>
        <dbReference type="PROSITE" id="PS51193"/>
    </source>
</evidence>
<evidence type="ECO:0000256" key="8">
    <source>
        <dbReference type="ARBA" id="ARBA00023004"/>
    </source>
</evidence>
<sequence length="779" mass="87813">METRVKVSVRALVEYAYRGGSIESGFRAATTLQDGTRAHQQLQKDYTERDRKEVHLEGRLTYEELVFDLEGRCDGLLIGEDGSVTIDEIKSTAAELADIGEASHPVHWGQAMCYAYLYAANEGVPALSIRLTYVQLPSYALKRFTRRMELPELERAMRELMQIYAPFARLQHRHIEERDRSCKALSFPYDAYRQGQRKLAGAVYKSVIDGKRLFARAPTGTGKTISTIFPSVKAIGEGALDRFYYLTARTITRTAAEEALALLEAKGLRLRSATLTAKEKICFQAEVRCQKEYCEYADGYYDRINEALLDALTHETRLTRSVIETYARKHRVCPFEFSLDAAYAADAVVCDYNYIFDPRVSFKRMPEETKRRTALLVDEAHNLVDRGREMFSAELTKSPFLQLRRLWKTESVGDAAKAVNDFFVGFRKAAGAERSVVSNRYPEELIPLMARFGEEAERALLGSRASDGEPHALLLETYFAVLSFLRIAERYDDAYVTYAELSKTDVKLKLLCLDPSSALRGMGKGYRSQAFFSATLSPISYYREMLGGEAEDYHVAVPSPFSKEQLEVQLLPVSTRYRDRASTKAPIADALRRLLEKQPGNVLVFFPSYDYMNDVLAAYLEAGTPGAHVIVQRNGMSEEEREAFLAAFQSGGARRVLAFAVMGGVFSEGIDLTLDRLSGVAVVGVGLPQVGLEREVMKAYFDRTGRNGFDFAYLYPGMTKVLQAGGRLIRTEEDRGTLLLVDDRFLQPQYQRLLPEEWKPCAVVGHFSREGRNSQHAYL</sequence>
<keyword evidence="4" id="KW-0227">DNA damage</keyword>
<dbReference type="PROSITE" id="PS51193">
    <property type="entry name" value="HELICASE_ATP_BIND_2"/>
    <property type="match status" value="1"/>
</dbReference>